<dbReference type="RefSeq" id="WP_165008590.1">
    <property type="nucleotide sequence ID" value="NZ_CP064954.1"/>
</dbReference>
<evidence type="ECO:0000313" key="1">
    <source>
        <dbReference type="EMBL" id="QPK79725.1"/>
    </source>
</evidence>
<dbReference type="InterPro" id="IPR036388">
    <property type="entry name" value="WH-like_DNA-bd_sf"/>
</dbReference>
<evidence type="ECO:0000313" key="2">
    <source>
        <dbReference type="Proteomes" id="UP000594681"/>
    </source>
</evidence>
<accession>A0A7T0PBS3</accession>
<dbReference type="Pfam" id="PF02082">
    <property type="entry name" value="Rrf2"/>
    <property type="match status" value="1"/>
</dbReference>
<dbReference type="Gene3D" id="1.10.10.10">
    <property type="entry name" value="Winged helix-like DNA-binding domain superfamily/Winged helix DNA-binding domain"/>
    <property type="match status" value="1"/>
</dbReference>
<dbReference type="GO" id="GO:0005829">
    <property type="term" value="C:cytosol"/>
    <property type="evidence" value="ECO:0007669"/>
    <property type="project" value="TreeGrafter"/>
</dbReference>
<dbReference type="SUPFAM" id="SSF46785">
    <property type="entry name" value="Winged helix' DNA-binding domain"/>
    <property type="match status" value="1"/>
</dbReference>
<dbReference type="GO" id="GO:0003700">
    <property type="term" value="F:DNA-binding transcription factor activity"/>
    <property type="evidence" value="ECO:0007669"/>
    <property type="project" value="TreeGrafter"/>
</dbReference>
<dbReference type="PANTHER" id="PTHR33221">
    <property type="entry name" value="WINGED HELIX-TURN-HELIX TRANSCRIPTIONAL REGULATOR, RRF2 FAMILY"/>
    <property type="match status" value="1"/>
</dbReference>
<dbReference type="EMBL" id="CP064954">
    <property type="protein sequence ID" value="QPK79725.1"/>
    <property type="molecule type" value="Genomic_DNA"/>
</dbReference>
<dbReference type="PANTHER" id="PTHR33221:SF15">
    <property type="entry name" value="HTH-TYPE TRANSCRIPTIONAL REGULATOR YWGB-RELATED"/>
    <property type="match status" value="1"/>
</dbReference>
<dbReference type="InterPro" id="IPR000944">
    <property type="entry name" value="Tscrpt_reg_Rrf2"/>
</dbReference>
<dbReference type="PROSITE" id="PS51197">
    <property type="entry name" value="HTH_RRF2_2"/>
    <property type="match status" value="1"/>
</dbReference>
<gene>
    <name evidence="1" type="ORF">G7Y31_03210</name>
</gene>
<dbReference type="Proteomes" id="UP000594681">
    <property type="component" value="Chromosome"/>
</dbReference>
<dbReference type="AlphaFoldDB" id="A0A7T0PBS3"/>
<name>A0A7T0PBS3_9CORY</name>
<proteinExistence type="predicted"/>
<sequence>MDTKFAQAIHMLVFIAETDRVASSQALASSIGTNASHTRKLAGLLKQARLIDSQQGKAGFILLKPTTAITLADIYSAVYPDKQLFAAHTDPNPECPVGKHIGQVLAPTFTRIEQDLEQALGSRTLRDFIAELYDAARG</sequence>
<dbReference type="InterPro" id="IPR036390">
    <property type="entry name" value="WH_DNA-bd_sf"/>
</dbReference>
<protein>
    <submittedName>
        <fullName evidence="1">Rrf2 family transcriptional regulator</fullName>
    </submittedName>
</protein>
<reference evidence="1 2" key="1">
    <citation type="submission" date="2020-11" db="EMBL/GenBank/DDBJ databases">
        <title>Corynebacterium sp. ZJ-599.</title>
        <authorList>
            <person name="Zhou J."/>
        </authorList>
    </citation>
    <scope>NUCLEOTIDE SEQUENCE [LARGE SCALE GENOMIC DNA]</scope>
    <source>
        <strain evidence="1 2">ZJ-599</strain>
    </source>
</reference>
<dbReference type="KEGG" id="cliz:G7Y31_03210"/>
<keyword evidence="2" id="KW-1185">Reference proteome</keyword>
<organism evidence="1 2">
    <name type="scientific">Corynebacterium lizhenjunii</name>
    <dbReference type="NCBI Taxonomy" id="2709394"/>
    <lineage>
        <taxon>Bacteria</taxon>
        <taxon>Bacillati</taxon>
        <taxon>Actinomycetota</taxon>
        <taxon>Actinomycetes</taxon>
        <taxon>Mycobacteriales</taxon>
        <taxon>Corynebacteriaceae</taxon>
        <taxon>Corynebacterium</taxon>
    </lineage>
</organism>